<keyword evidence="7" id="KW-1185">Reference proteome</keyword>
<dbReference type="GO" id="GO:0003700">
    <property type="term" value="F:DNA-binding transcription factor activity"/>
    <property type="evidence" value="ECO:0007669"/>
    <property type="project" value="InterPro"/>
</dbReference>
<dbReference type="InterPro" id="IPR050389">
    <property type="entry name" value="LysR-type_TF"/>
</dbReference>
<evidence type="ECO:0000259" key="5">
    <source>
        <dbReference type="PROSITE" id="PS50931"/>
    </source>
</evidence>
<keyword evidence="3" id="KW-0238">DNA-binding</keyword>
<evidence type="ECO:0000256" key="4">
    <source>
        <dbReference type="ARBA" id="ARBA00023163"/>
    </source>
</evidence>
<dbReference type="InterPro" id="IPR036390">
    <property type="entry name" value="WH_DNA-bd_sf"/>
</dbReference>
<evidence type="ECO:0000313" key="7">
    <source>
        <dbReference type="Proteomes" id="UP000293912"/>
    </source>
</evidence>
<evidence type="ECO:0000256" key="3">
    <source>
        <dbReference type="ARBA" id="ARBA00023125"/>
    </source>
</evidence>
<dbReference type="EMBL" id="CP037867">
    <property type="protein sequence ID" value="QBM26618.1"/>
    <property type="molecule type" value="Genomic_DNA"/>
</dbReference>
<reference evidence="6 7" key="1">
    <citation type="submission" date="2019-03" db="EMBL/GenBank/DDBJ databases">
        <authorList>
            <person name="Sebastian G."/>
            <person name="Baumann P."/>
            <person name="Ruckert C."/>
            <person name="Kalinowski J."/>
            <person name="Nebel B."/>
            <person name="Takors R."/>
            <person name="Blombach B."/>
        </authorList>
    </citation>
    <scope>NUCLEOTIDE SEQUENCE [LARGE SCALE GENOMIC DNA]</scope>
    <source>
        <strain evidence="6 7">DSM 1084</strain>
    </source>
</reference>
<dbReference type="GO" id="GO:0003677">
    <property type="term" value="F:DNA binding"/>
    <property type="evidence" value="ECO:0007669"/>
    <property type="project" value="UniProtKB-KW"/>
</dbReference>
<proteinExistence type="inferred from homology"/>
<dbReference type="Gene3D" id="1.10.10.10">
    <property type="entry name" value="Winged helix-like DNA-binding domain superfamily/Winged helix DNA-binding domain"/>
    <property type="match status" value="1"/>
</dbReference>
<dbReference type="Pfam" id="PF00126">
    <property type="entry name" value="HTH_1"/>
    <property type="match status" value="1"/>
</dbReference>
<dbReference type="InterPro" id="IPR036388">
    <property type="entry name" value="WH-like_DNA-bd_sf"/>
</dbReference>
<evidence type="ECO:0000313" key="6">
    <source>
        <dbReference type="EMBL" id="QBM26618.1"/>
    </source>
</evidence>
<name>A0A4P6WWR8_HYDPS</name>
<dbReference type="Pfam" id="PF03466">
    <property type="entry name" value="LysR_substrate"/>
    <property type="match status" value="1"/>
</dbReference>
<dbReference type="PROSITE" id="PS50931">
    <property type="entry name" value="HTH_LYSR"/>
    <property type="match status" value="1"/>
</dbReference>
<keyword evidence="4" id="KW-0804">Transcription</keyword>
<dbReference type="PANTHER" id="PTHR30118:SF15">
    <property type="entry name" value="TRANSCRIPTIONAL REGULATORY PROTEIN"/>
    <property type="match status" value="1"/>
</dbReference>
<protein>
    <submittedName>
        <fullName evidence="6">Nodulation protein D 2</fullName>
    </submittedName>
</protein>
<organism evidence="6 7">
    <name type="scientific">Hydrogenophaga pseudoflava</name>
    <name type="common">Pseudomonas carboxydoflava</name>
    <dbReference type="NCBI Taxonomy" id="47421"/>
    <lineage>
        <taxon>Bacteria</taxon>
        <taxon>Pseudomonadati</taxon>
        <taxon>Pseudomonadota</taxon>
        <taxon>Betaproteobacteria</taxon>
        <taxon>Burkholderiales</taxon>
        <taxon>Comamonadaceae</taxon>
        <taxon>Hydrogenophaga</taxon>
    </lineage>
</organism>
<dbReference type="InterPro" id="IPR000847">
    <property type="entry name" value="LysR_HTH_N"/>
</dbReference>
<dbReference type="Gene3D" id="3.40.190.10">
    <property type="entry name" value="Periplasmic binding protein-like II"/>
    <property type="match status" value="2"/>
</dbReference>
<accession>A0A4P6WWR8</accession>
<dbReference type="SUPFAM" id="SSF46785">
    <property type="entry name" value="Winged helix' DNA-binding domain"/>
    <property type="match status" value="1"/>
</dbReference>
<dbReference type="SUPFAM" id="SSF53850">
    <property type="entry name" value="Periplasmic binding protein-like II"/>
    <property type="match status" value="1"/>
</dbReference>
<dbReference type="AlphaFoldDB" id="A0A4P6WWR8"/>
<evidence type="ECO:0000256" key="1">
    <source>
        <dbReference type="ARBA" id="ARBA00009437"/>
    </source>
</evidence>
<dbReference type="Proteomes" id="UP000293912">
    <property type="component" value="Chromosome"/>
</dbReference>
<evidence type="ECO:0000256" key="2">
    <source>
        <dbReference type="ARBA" id="ARBA00023015"/>
    </source>
</evidence>
<dbReference type="KEGG" id="hpse:HPF_02920"/>
<dbReference type="InterPro" id="IPR005119">
    <property type="entry name" value="LysR_subst-bd"/>
</dbReference>
<feature type="domain" description="HTH lysR-type" evidence="5">
    <location>
        <begin position="25"/>
        <end position="82"/>
    </location>
</feature>
<dbReference type="CDD" id="cd08460">
    <property type="entry name" value="PBP2_DntR_like_1"/>
    <property type="match status" value="1"/>
</dbReference>
<sequence>MSCIDILRLTPCMVGLRYGAAMPTPDLNLLFTLDVLLQEGSVAGAARRLRLSASAMSRALARLRDTTGDPLLVRAGRSLVPTPRALALREQVRQLVQDSVEVLQPAEVLDLQQLQRTFTLRNREGFVENFGAALVERVAAQAPGVRLCFEQKTERDSAALREGLADLETAVVGPALAPELRVQALFSDRFVSVVRQGHPLAGRLHELQPYVAGRHIGVAHRAGGQEGVDQALERLGLRRQLDLSVGSFSAALALARATDYIANVPERHTHSLRDGMHSAPLPVQVPAFSVSLIWHPRYSADPAHRWLRHCVREVVLDRLADMPVLDGGLPGLSGLDDMPMGAGGAASESKIQP</sequence>
<gene>
    <name evidence="6" type="primary">nodD2</name>
    <name evidence="6" type="ORF">HPF_02920</name>
</gene>
<comment type="similarity">
    <text evidence="1">Belongs to the LysR transcriptional regulatory family.</text>
</comment>
<keyword evidence="2" id="KW-0805">Transcription regulation</keyword>
<dbReference type="PANTHER" id="PTHR30118">
    <property type="entry name" value="HTH-TYPE TRANSCRIPTIONAL REGULATOR LEUO-RELATED"/>
    <property type="match status" value="1"/>
</dbReference>